<dbReference type="GO" id="GO:0016226">
    <property type="term" value="P:iron-sulfur cluster assembly"/>
    <property type="evidence" value="ECO:0007669"/>
    <property type="project" value="InterPro"/>
</dbReference>
<reference evidence="5" key="1">
    <citation type="journal article" date="2015" name="MBio">
        <title>Genome-resolved metagenomic analysis reveals roles for candidate phyla and other microbial community members in biogeochemical transformations in oil reservoirs.</title>
        <authorList>
            <person name="Hu P."/>
            <person name="Tom L."/>
            <person name="Singh A."/>
            <person name="Thomas B.C."/>
            <person name="Baker B.J."/>
            <person name="Piceno Y.M."/>
            <person name="Andersen G.L."/>
            <person name="Banfield J.F."/>
        </authorList>
    </citation>
    <scope>NUCLEOTIDE SEQUENCE [LARGE SCALE GENOMIC DNA]</scope>
    <source>
        <strain evidence="5">46_47</strain>
        <strain evidence="6">46_70</strain>
    </source>
</reference>
<proteinExistence type="inferred from homology"/>
<reference evidence="4 9" key="3">
    <citation type="journal article" date="2018" name="Nat. Biotechnol.">
        <title>A standardized bacterial taxonomy based on genome phylogeny substantially revises the tree of life.</title>
        <authorList>
            <person name="Parks D.H."/>
            <person name="Chuvochina M."/>
            <person name="Waite D.W."/>
            <person name="Rinke C."/>
            <person name="Skarshewski A."/>
            <person name="Chaumeil P.A."/>
            <person name="Hugenholtz P."/>
        </authorList>
    </citation>
    <scope>NUCLEOTIDE SEQUENCE [LARGE SCALE GENOMIC DNA]</scope>
    <source>
        <strain evidence="4">UBA9905</strain>
    </source>
</reference>
<evidence type="ECO:0000313" key="6">
    <source>
        <dbReference type="EMBL" id="KUK90171.1"/>
    </source>
</evidence>
<organism evidence="5 7">
    <name type="scientific">Mesotoga infera</name>
    <dbReference type="NCBI Taxonomy" id="1236046"/>
    <lineage>
        <taxon>Bacteria</taxon>
        <taxon>Thermotogati</taxon>
        <taxon>Thermotogota</taxon>
        <taxon>Thermotogae</taxon>
        <taxon>Kosmotogales</taxon>
        <taxon>Kosmotogaceae</taxon>
        <taxon>Mesotoga</taxon>
    </lineage>
</organism>
<evidence type="ECO:0000313" key="5">
    <source>
        <dbReference type="EMBL" id="KUK68265.1"/>
    </source>
</evidence>
<accession>A0A101H245</accession>
<dbReference type="EMBL" id="LGGH01000025">
    <property type="protein sequence ID" value="KUK68265.1"/>
    <property type="molecule type" value="Genomic_DNA"/>
</dbReference>
<evidence type="ECO:0000313" key="4">
    <source>
        <dbReference type="EMBL" id="HCO70610.1"/>
    </source>
</evidence>
<dbReference type="InterPro" id="IPR055346">
    <property type="entry name" value="Fe-S_cluster_assembly_SufBD"/>
</dbReference>
<evidence type="ECO:0000313" key="7">
    <source>
        <dbReference type="Proteomes" id="UP000054260"/>
    </source>
</evidence>
<evidence type="ECO:0000256" key="1">
    <source>
        <dbReference type="ARBA" id="ARBA00043967"/>
    </source>
</evidence>
<protein>
    <submittedName>
        <fullName evidence="4">Fe-S cluster assembly protein SufB</fullName>
    </submittedName>
    <submittedName>
        <fullName evidence="5">FeS assembly protein SufB</fullName>
    </submittedName>
</protein>
<comment type="caution">
    <text evidence="5">The sequence shown here is derived from an EMBL/GenBank/DDBJ whole genome shotgun (WGS) entry which is preliminary data.</text>
</comment>
<dbReference type="Proteomes" id="UP000054260">
    <property type="component" value="Unassembled WGS sequence"/>
</dbReference>
<dbReference type="EMBL" id="DQBS01000192">
    <property type="protein sequence ID" value="HCO70610.1"/>
    <property type="molecule type" value="Genomic_DNA"/>
</dbReference>
<dbReference type="AlphaFoldDB" id="A0A101H245"/>
<comment type="similarity">
    <text evidence="1">Belongs to the iron-sulfur cluster assembly SufBD family.</text>
</comment>
<dbReference type="Proteomes" id="UP000055014">
    <property type="component" value="Unassembled WGS sequence"/>
</dbReference>
<dbReference type="NCBIfam" id="TIGR01980">
    <property type="entry name" value="sufB"/>
    <property type="match status" value="1"/>
</dbReference>
<dbReference type="InterPro" id="IPR045595">
    <property type="entry name" value="SufBD_N"/>
</dbReference>
<dbReference type="EMBL" id="LGGW01000048">
    <property type="protein sequence ID" value="KUK90171.1"/>
    <property type="molecule type" value="Genomic_DNA"/>
</dbReference>
<dbReference type="InterPro" id="IPR037284">
    <property type="entry name" value="SUF_FeS_clus_asmbl_SufBD_sf"/>
</dbReference>
<gene>
    <name evidence="4" type="primary">sufB</name>
    <name evidence="4" type="ORF">DIT26_08595</name>
    <name evidence="5" type="ORF">XD86_0296</name>
    <name evidence="6" type="ORF">XE02_0664</name>
</gene>
<evidence type="ECO:0000313" key="9">
    <source>
        <dbReference type="Proteomes" id="UP000264215"/>
    </source>
</evidence>
<feature type="domain" description="SUF system FeS cluster assembly SufBD N-terminal" evidence="3">
    <location>
        <begin position="41"/>
        <end position="198"/>
    </location>
</feature>
<dbReference type="PANTHER" id="PTHR30508:SF1">
    <property type="entry name" value="UPF0051 PROTEIN ABCI8, CHLOROPLASTIC-RELATED"/>
    <property type="match status" value="1"/>
</dbReference>
<dbReference type="InterPro" id="IPR010231">
    <property type="entry name" value="SUF_FeS_clus_asmbl_SufB"/>
</dbReference>
<sequence length="464" mass="52122">MREEVFLDNTKFDFLSDTKYRFMSQRGFGESQIIDMSKRKSEPEWMLQKRLESLKAFNVSNKPGFGVSTESLDLSRIISYLDPDSDKHRSWDDVPQEIRETFEKLGIPEAERKSLAGVGAQFDSEIVYQNIRKELEELGVVFLDMETAVRKYPELVKRFFMKAVPPTDHRFAALHGAVWSGGSFVYIPKGVKVPLPLQAYFRMNVESSGQFEHTLIIADEGSDLQFIEGCSAPRFNDLNLHVGMVEIFVLKDAKVRYSTIQNWSKNTYNLNTKRAIVEEGGTIEWISGSLGSMKTMLYPTSVLKGRGARAEHLGITYAGPGQHMDTGSKVLHLAPDTSSLVDVRSISAGGGWAFYRGFLDISPRAMNSRSSVQCTALMIDNESRADTVPIIQVMNDAAEVGHEARIGRLGEDETFYLMSRGLSESEAKAMIVRGFMEPVSRQLPVEYAVELNRLIDMEMESSIG</sequence>
<dbReference type="PATRIC" id="fig|1236046.5.peg.231"/>
<feature type="domain" description="SUF system FeS cluster assembly SufBD core" evidence="2">
    <location>
        <begin position="201"/>
        <end position="435"/>
    </location>
</feature>
<dbReference type="Pfam" id="PF01458">
    <property type="entry name" value="SUFBD_core"/>
    <property type="match status" value="1"/>
</dbReference>
<dbReference type="Pfam" id="PF19295">
    <property type="entry name" value="SufBD_N"/>
    <property type="match status" value="1"/>
</dbReference>
<name>A0A101H245_9BACT</name>
<dbReference type="InterPro" id="IPR000825">
    <property type="entry name" value="SUF_FeS_clus_asmbl_SufBD_core"/>
</dbReference>
<dbReference type="PANTHER" id="PTHR30508">
    <property type="entry name" value="FES CLUSTER ASSEMBLY PROTEIN SUF"/>
    <property type="match status" value="1"/>
</dbReference>
<evidence type="ECO:0000259" key="3">
    <source>
        <dbReference type="Pfam" id="PF19295"/>
    </source>
</evidence>
<dbReference type="Proteomes" id="UP000264215">
    <property type="component" value="Unassembled WGS sequence"/>
</dbReference>
<reference evidence="7 8" key="2">
    <citation type="journal article" date="2015" name="MBio">
        <title>Genome-Resolved Metagenomic Analysis Reveals Roles for Candidate Phyla and Other Microbial Community Members in Biogeochemical Transformations in Oil Reservoirs.</title>
        <authorList>
            <person name="Hu P."/>
            <person name="Tom L."/>
            <person name="Singh A."/>
            <person name="Thomas B.C."/>
            <person name="Baker B.J."/>
            <person name="Piceno Y.M."/>
            <person name="Andersen G.L."/>
            <person name="Banfield J.F."/>
        </authorList>
    </citation>
    <scope>NUCLEOTIDE SEQUENCE [LARGE SCALE GENOMIC DNA]</scope>
</reference>
<dbReference type="SUPFAM" id="SSF101960">
    <property type="entry name" value="Stabilizer of iron transporter SufD"/>
    <property type="match status" value="1"/>
</dbReference>
<evidence type="ECO:0000313" key="8">
    <source>
        <dbReference type="Proteomes" id="UP000055014"/>
    </source>
</evidence>
<evidence type="ECO:0000259" key="2">
    <source>
        <dbReference type="Pfam" id="PF01458"/>
    </source>
</evidence>